<dbReference type="EMBL" id="LAZR01001768">
    <property type="protein sequence ID" value="KKN39366.1"/>
    <property type="molecule type" value="Genomic_DNA"/>
</dbReference>
<dbReference type="AlphaFoldDB" id="A0A0F9SQX6"/>
<accession>A0A0F9SQX6</accession>
<proteinExistence type="predicted"/>
<organism evidence="1">
    <name type="scientific">marine sediment metagenome</name>
    <dbReference type="NCBI Taxonomy" id="412755"/>
    <lineage>
        <taxon>unclassified sequences</taxon>
        <taxon>metagenomes</taxon>
        <taxon>ecological metagenomes</taxon>
    </lineage>
</organism>
<evidence type="ECO:0000313" key="1">
    <source>
        <dbReference type="EMBL" id="KKN39366.1"/>
    </source>
</evidence>
<comment type="caution">
    <text evidence="1">The sequence shown here is derived from an EMBL/GenBank/DDBJ whole genome shotgun (WGS) entry which is preliminary data.</text>
</comment>
<sequence length="136" mass="15340">METRITKSIGGITDRYWAKIIYNEDGSVSQIHLHQYTGHPSRGDVKVRDWVMQGEDAVALINSVSKELKEGSSDKVTEKSIELNRRLDECADLKEFAEIDKAVDKAALAYDLTAAEIRDLTYRLNGKIRQLVKEAS</sequence>
<gene>
    <name evidence="1" type="ORF">LCGC14_0744000</name>
</gene>
<name>A0A0F9SQX6_9ZZZZ</name>
<reference evidence="1" key="1">
    <citation type="journal article" date="2015" name="Nature">
        <title>Complex archaea that bridge the gap between prokaryotes and eukaryotes.</title>
        <authorList>
            <person name="Spang A."/>
            <person name="Saw J.H."/>
            <person name="Jorgensen S.L."/>
            <person name="Zaremba-Niedzwiedzka K."/>
            <person name="Martijn J."/>
            <person name="Lind A.E."/>
            <person name="van Eijk R."/>
            <person name="Schleper C."/>
            <person name="Guy L."/>
            <person name="Ettema T.J."/>
        </authorList>
    </citation>
    <scope>NUCLEOTIDE SEQUENCE</scope>
</reference>
<protein>
    <submittedName>
        <fullName evidence="1">Uncharacterized protein</fullName>
    </submittedName>
</protein>